<proteinExistence type="inferred from homology"/>
<evidence type="ECO:0000256" key="1">
    <source>
        <dbReference type="ARBA" id="ARBA00008142"/>
    </source>
</evidence>
<dbReference type="SUPFAM" id="SSF54919">
    <property type="entry name" value="Nucleoside diphosphate kinase, NDK"/>
    <property type="match status" value="1"/>
</dbReference>
<evidence type="ECO:0000256" key="8">
    <source>
        <dbReference type="SAM" id="MobiDB-lite"/>
    </source>
</evidence>
<feature type="region of interest" description="Disordered" evidence="8">
    <location>
        <begin position="243"/>
        <end position="268"/>
    </location>
</feature>
<dbReference type="OrthoDB" id="2162449at2759"/>
<dbReference type="InterPro" id="IPR034907">
    <property type="entry name" value="NDK-like_dom"/>
</dbReference>
<reference evidence="11" key="2">
    <citation type="submission" date="2015-01" db="EMBL/GenBank/DDBJ databases">
        <title>Evolutionary Origins and Diversification of the Mycorrhizal Mutualists.</title>
        <authorList>
            <consortium name="DOE Joint Genome Institute"/>
            <consortium name="Mycorrhizal Genomics Consortium"/>
            <person name="Kohler A."/>
            <person name="Kuo A."/>
            <person name="Nagy L.G."/>
            <person name="Floudas D."/>
            <person name="Copeland A."/>
            <person name="Barry K.W."/>
            <person name="Cichocki N."/>
            <person name="Veneault-Fourrey C."/>
            <person name="LaButti K."/>
            <person name="Lindquist E.A."/>
            <person name="Lipzen A."/>
            <person name="Lundell T."/>
            <person name="Morin E."/>
            <person name="Murat C."/>
            <person name="Riley R."/>
            <person name="Ohm R."/>
            <person name="Sun H."/>
            <person name="Tunlid A."/>
            <person name="Henrissat B."/>
            <person name="Grigoriev I.V."/>
            <person name="Hibbett D.S."/>
            <person name="Martin F."/>
        </authorList>
    </citation>
    <scope>NUCLEOTIDE SEQUENCE [LARGE SCALE GENOMIC DNA]</scope>
    <source>
        <strain evidence="11">MAFF 305830</strain>
    </source>
</reference>
<dbReference type="PANTHER" id="PTHR46161:SF3">
    <property type="entry name" value="NUCLEOSIDE DIPHOSPHATE KINASE DDB_G0292928-RELATED"/>
    <property type="match status" value="1"/>
</dbReference>
<dbReference type="SMART" id="SM00562">
    <property type="entry name" value="NDK"/>
    <property type="match status" value="1"/>
</dbReference>
<comment type="caution">
    <text evidence="7">Lacks conserved residue(s) required for the propagation of feature annotation.</text>
</comment>
<dbReference type="AlphaFoldDB" id="A0A0C2WRE0"/>
<dbReference type="EMBL" id="KN824291">
    <property type="protein sequence ID" value="KIM28733.1"/>
    <property type="molecule type" value="Genomic_DNA"/>
</dbReference>
<feature type="region of interest" description="Disordered" evidence="8">
    <location>
        <begin position="291"/>
        <end position="432"/>
    </location>
</feature>
<feature type="compositionally biased region" description="Polar residues" evidence="8">
    <location>
        <begin position="186"/>
        <end position="200"/>
    </location>
</feature>
<dbReference type="Pfam" id="PF00334">
    <property type="entry name" value="NDK"/>
    <property type="match status" value="1"/>
</dbReference>
<reference evidence="10 11" key="1">
    <citation type="submission" date="2014-04" db="EMBL/GenBank/DDBJ databases">
        <authorList>
            <consortium name="DOE Joint Genome Institute"/>
            <person name="Kuo A."/>
            <person name="Zuccaro A."/>
            <person name="Kohler A."/>
            <person name="Nagy L.G."/>
            <person name="Floudas D."/>
            <person name="Copeland A."/>
            <person name="Barry K.W."/>
            <person name="Cichocki N."/>
            <person name="Veneault-Fourrey C."/>
            <person name="LaButti K."/>
            <person name="Lindquist E.A."/>
            <person name="Lipzen A."/>
            <person name="Lundell T."/>
            <person name="Morin E."/>
            <person name="Murat C."/>
            <person name="Sun H."/>
            <person name="Tunlid A."/>
            <person name="Henrissat B."/>
            <person name="Grigoriev I.V."/>
            <person name="Hibbett D.S."/>
            <person name="Martin F."/>
            <person name="Nordberg H.P."/>
            <person name="Cantor M.N."/>
            <person name="Hua S.X."/>
        </authorList>
    </citation>
    <scope>NUCLEOTIDE SEQUENCE [LARGE SCALE GENOMIC DNA]</scope>
    <source>
        <strain evidence="10 11">MAFF 305830</strain>
    </source>
</reference>
<dbReference type="Proteomes" id="UP000054097">
    <property type="component" value="Unassembled WGS sequence"/>
</dbReference>
<dbReference type="GO" id="GO:0016301">
    <property type="term" value="F:kinase activity"/>
    <property type="evidence" value="ECO:0007669"/>
    <property type="project" value="UniProtKB-KW"/>
</dbReference>
<accession>A0A0C2WRE0</accession>
<keyword evidence="11" id="KW-1185">Reference proteome</keyword>
<evidence type="ECO:0000313" key="10">
    <source>
        <dbReference type="EMBL" id="KIM28733.1"/>
    </source>
</evidence>
<dbReference type="STRING" id="933852.A0A0C2WRE0"/>
<keyword evidence="6" id="KW-0067">ATP-binding</keyword>
<name>A0A0C2WRE0_SERVB</name>
<evidence type="ECO:0000256" key="5">
    <source>
        <dbReference type="ARBA" id="ARBA00022777"/>
    </source>
</evidence>
<keyword evidence="5" id="KW-0418">Kinase</keyword>
<dbReference type="PROSITE" id="PS51374">
    <property type="entry name" value="NDPK_LIKE"/>
    <property type="match status" value="1"/>
</dbReference>
<comment type="similarity">
    <text evidence="1 7">Belongs to the NDK family.</text>
</comment>
<sequence>MSGTSPHSPSSPANAKYPTRTVGIIKNHALKHRHTIERLLIGAGLDIIKERQMEFSADSDREVLEELFGNDAAALTEAPVWVYVLERHRAIETLQSLMGNEDPEVARQDEPHSIRAIYGIDPVNNAFGGSVDSSAAEAQIAALFASSPPFPTSDLPSDGGHDHDAILDEIRQRLEQQSDAAHYANSVRTSNAGSSGGTPTHSRENGHSNGKTIFRARPVPATNVPGAVQPRMTKAAALRMGISPDAVTGSKPRVSSGESLAGKRTFIDTPGHKRSTVISVASVAPPSIAPRATKASSLREGKPVQLQRRQSLDVTRAETFRGVPGHKRTDVMRVEVDSVKEPTVKPRTNRSASLRQTKDAAPPSSFQFKKPVEPKVPSGSVSRRSSMSSLAASDDDRKSGRASVSGVRPPSRQNVPTPASVLTPEIAPRSNRSAMLRAAKMAAAPAKPTRA</sequence>
<dbReference type="GO" id="GO:0005524">
    <property type="term" value="F:ATP binding"/>
    <property type="evidence" value="ECO:0007669"/>
    <property type="project" value="UniProtKB-KW"/>
</dbReference>
<organism evidence="10 11">
    <name type="scientific">Serendipita vermifera MAFF 305830</name>
    <dbReference type="NCBI Taxonomy" id="933852"/>
    <lineage>
        <taxon>Eukaryota</taxon>
        <taxon>Fungi</taxon>
        <taxon>Dikarya</taxon>
        <taxon>Basidiomycota</taxon>
        <taxon>Agaricomycotina</taxon>
        <taxon>Agaricomycetes</taxon>
        <taxon>Sebacinales</taxon>
        <taxon>Serendipitaceae</taxon>
        <taxon>Serendipita</taxon>
    </lineage>
</organism>
<evidence type="ECO:0000256" key="2">
    <source>
        <dbReference type="ARBA" id="ARBA00017632"/>
    </source>
</evidence>
<evidence type="ECO:0000256" key="6">
    <source>
        <dbReference type="ARBA" id="ARBA00022840"/>
    </source>
</evidence>
<feature type="domain" description="Nucleoside diphosphate kinase-like" evidence="9">
    <location>
        <begin position="18"/>
        <end position="151"/>
    </location>
</feature>
<keyword evidence="4" id="KW-0547">Nucleotide-binding</keyword>
<evidence type="ECO:0000256" key="3">
    <source>
        <dbReference type="ARBA" id="ARBA00022679"/>
    </source>
</evidence>
<protein>
    <recommendedName>
        <fullName evidence="2">Nucleoside diphosphate kinase</fullName>
    </recommendedName>
</protein>
<dbReference type="PANTHER" id="PTHR46161">
    <property type="entry name" value="NUCLEOSIDE DIPHOSPHATE KINASE"/>
    <property type="match status" value="1"/>
</dbReference>
<evidence type="ECO:0000313" key="11">
    <source>
        <dbReference type="Proteomes" id="UP000054097"/>
    </source>
</evidence>
<evidence type="ECO:0000259" key="9">
    <source>
        <dbReference type="SMART" id="SM00562"/>
    </source>
</evidence>
<feature type="compositionally biased region" description="Basic and acidic residues" evidence="8">
    <location>
        <begin position="327"/>
        <end position="344"/>
    </location>
</feature>
<dbReference type="HOGENOM" id="CLU_025149_0_0_1"/>
<evidence type="ECO:0000256" key="4">
    <source>
        <dbReference type="ARBA" id="ARBA00022741"/>
    </source>
</evidence>
<dbReference type="Gene3D" id="3.30.70.141">
    <property type="entry name" value="Nucleoside diphosphate kinase-like domain"/>
    <property type="match status" value="1"/>
</dbReference>
<keyword evidence="3" id="KW-0808">Transferase</keyword>
<gene>
    <name evidence="10" type="ORF">M408DRAFT_329192</name>
</gene>
<evidence type="ECO:0000256" key="7">
    <source>
        <dbReference type="PROSITE-ProRule" id="PRU00706"/>
    </source>
</evidence>
<feature type="compositionally biased region" description="Low complexity" evidence="8">
    <location>
        <begin position="378"/>
        <end position="392"/>
    </location>
</feature>
<dbReference type="InterPro" id="IPR036850">
    <property type="entry name" value="NDK-like_dom_sf"/>
</dbReference>
<feature type="region of interest" description="Disordered" evidence="8">
    <location>
        <begin position="178"/>
        <end position="216"/>
    </location>
</feature>